<evidence type="ECO:0000256" key="3">
    <source>
        <dbReference type="ARBA" id="ARBA00022771"/>
    </source>
</evidence>
<protein>
    <recommendedName>
        <fullName evidence="10">RING-type domain-containing protein</fullName>
    </recommendedName>
</protein>
<dbReference type="PROSITE" id="PS50119">
    <property type="entry name" value="ZF_BBOX"/>
    <property type="match status" value="1"/>
</dbReference>
<keyword evidence="1" id="KW-0479">Metal-binding</keyword>
<dbReference type="GO" id="GO:0008270">
    <property type="term" value="F:zinc ion binding"/>
    <property type="evidence" value="ECO:0007669"/>
    <property type="project" value="UniProtKB-KW"/>
</dbReference>
<dbReference type="PROSITE" id="PS00518">
    <property type="entry name" value="ZF_RING_1"/>
    <property type="match status" value="1"/>
</dbReference>
<dbReference type="PROSITE" id="PS50089">
    <property type="entry name" value="ZF_RING_2"/>
    <property type="match status" value="1"/>
</dbReference>
<feature type="domain" description="RING-type" evidence="7">
    <location>
        <begin position="30"/>
        <end position="71"/>
    </location>
</feature>
<dbReference type="InterPro" id="IPR001841">
    <property type="entry name" value="Znf_RING"/>
</dbReference>
<evidence type="ECO:0000256" key="6">
    <source>
        <dbReference type="PROSITE-ProRule" id="PRU00504"/>
    </source>
</evidence>
<dbReference type="PANTHER" id="PTHR24104:SF25">
    <property type="entry name" value="PROTEIN LIN-41"/>
    <property type="match status" value="1"/>
</dbReference>
<accession>A0A1X7TE23</accession>
<dbReference type="SMART" id="SM00184">
    <property type="entry name" value="RING"/>
    <property type="match status" value="1"/>
</dbReference>
<dbReference type="GO" id="GO:0043161">
    <property type="term" value="P:proteasome-mediated ubiquitin-dependent protein catabolic process"/>
    <property type="evidence" value="ECO:0007669"/>
    <property type="project" value="TreeGrafter"/>
</dbReference>
<feature type="repeat" description="NHL" evidence="6">
    <location>
        <begin position="516"/>
        <end position="556"/>
    </location>
</feature>
<reference evidence="9" key="1">
    <citation type="submission" date="2017-05" db="UniProtKB">
        <authorList>
            <consortium name="EnsemblMetazoa"/>
        </authorList>
    </citation>
    <scope>IDENTIFICATION</scope>
</reference>
<feature type="repeat" description="NHL" evidence="6">
    <location>
        <begin position="424"/>
        <end position="461"/>
    </location>
</feature>
<dbReference type="InterPro" id="IPR011042">
    <property type="entry name" value="6-blade_b-propeller_TolB-like"/>
</dbReference>
<dbReference type="AlphaFoldDB" id="A0A1X7TE23"/>
<feature type="domain" description="B box-type" evidence="8">
    <location>
        <begin position="105"/>
        <end position="151"/>
    </location>
</feature>
<dbReference type="Gene3D" id="2.120.10.30">
    <property type="entry name" value="TolB, C-terminal domain"/>
    <property type="match status" value="2"/>
</dbReference>
<dbReference type="InParanoid" id="A0A1X7TE23"/>
<feature type="repeat" description="NHL" evidence="6">
    <location>
        <begin position="465"/>
        <end position="509"/>
    </location>
</feature>
<keyword evidence="4" id="KW-0862">Zinc</keyword>
<dbReference type="Pfam" id="PF01436">
    <property type="entry name" value="NHL"/>
    <property type="match status" value="4"/>
</dbReference>
<keyword evidence="3 5" id="KW-0863">Zinc-finger</keyword>
<dbReference type="GO" id="GO:0000209">
    <property type="term" value="P:protein polyubiquitination"/>
    <property type="evidence" value="ECO:0007669"/>
    <property type="project" value="TreeGrafter"/>
</dbReference>
<dbReference type="PROSITE" id="PS51125">
    <property type="entry name" value="NHL"/>
    <property type="match status" value="4"/>
</dbReference>
<evidence type="ECO:0000256" key="2">
    <source>
        <dbReference type="ARBA" id="ARBA00022737"/>
    </source>
</evidence>
<dbReference type="OrthoDB" id="10044505at2759"/>
<dbReference type="InterPro" id="IPR017907">
    <property type="entry name" value="Znf_RING_CS"/>
</dbReference>
<evidence type="ECO:0000259" key="8">
    <source>
        <dbReference type="PROSITE" id="PS50119"/>
    </source>
</evidence>
<evidence type="ECO:0000313" key="9">
    <source>
        <dbReference type="EnsemblMetazoa" id="Aqu2.1.12859_001"/>
    </source>
</evidence>
<proteinExistence type="predicted"/>
<dbReference type="SUPFAM" id="SSF101898">
    <property type="entry name" value="NHL repeat"/>
    <property type="match status" value="1"/>
</dbReference>
<evidence type="ECO:0000256" key="1">
    <source>
        <dbReference type="ARBA" id="ARBA00022723"/>
    </source>
</evidence>
<name>A0A1X7TE23_AMPQE</name>
<dbReference type="EnsemblMetazoa" id="Aqu2.1.12859_001">
    <property type="protein sequence ID" value="Aqu2.1.12859_001"/>
    <property type="gene ID" value="Aqu2.1.12859"/>
</dbReference>
<evidence type="ECO:0000259" key="7">
    <source>
        <dbReference type="PROSITE" id="PS50089"/>
    </source>
</evidence>
<dbReference type="InterPro" id="IPR050952">
    <property type="entry name" value="TRIM-NHL_E3_ligases"/>
</dbReference>
<sequence length="648" mass="70729">SKQCVACGIVSLKMAAASIPLVKLEDQLTCGRCHNLYTKPKTLSCLHSFCQQCIEAFPTIPTFFVACPVCHQHTELPDHAGAAGFPVAPQIIDLRRIYEEAKKQSIEAKCANCSSGNSFGFCKDCNQYLCEGCIDTHKKWAPFANHVILSLEEALKVPVNEPSTDKGVAKPKTAVIQGRDAEIREQGEAVKEEIRSFLNSVGDKFIKEVDEIVERKLQMLEKQKKVNPSLEPIEKPDIQFIKGNNDSISHHVGRVVSSAGLEKCVVREIATIKHLPEEKAISFELSIESPDNEDSLLVLPASSLSLIVVPDANTKPCPVINARVIPTDKPGVYQVICTPVIRGRYEVTVKALGIQIGTHCSLLIPLNPYTDDAITPVRTIYGVCGHHDVAMSFGRPSDILVSETGSHVISVFNKGGQKTSSIGKGQNNITFSTNQGIAVAPDGSIFVADYGNHRIQKIQYPNTFLASVGSEGAEPLQFNHPVGIAISPIKNRVYVADYGNKRIQVLNNDLTFCRMFGKEGKGNGEFGKPHDIAIDSSGFVYVSDSANCLVQKFTHDGKSLSQFGTKGSGPGELHCPVGIAVDNAGLVYVTENVNHRVSIFTDEGVFVHSFGEEGPNEDQFKTPYFGLTFDEEGYLYICDTLNKRLVVY</sequence>
<dbReference type="InterPro" id="IPR000315">
    <property type="entry name" value="Znf_B-box"/>
</dbReference>
<dbReference type="CDD" id="cd19757">
    <property type="entry name" value="Bbox1"/>
    <property type="match status" value="1"/>
</dbReference>
<evidence type="ECO:0000256" key="5">
    <source>
        <dbReference type="PROSITE-ProRule" id="PRU00024"/>
    </source>
</evidence>
<evidence type="ECO:0000256" key="4">
    <source>
        <dbReference type="ARBA" id="ARBA00022833"/>
    </source>
</evidence>
<organism evidence="9">
    <name type="scientific">Amphimedon queenslandica</name>
    <name type="common">Sponge</name>
    <dbReference type="NCBI Taxonomy" id="400682"/>
    <lineage>
        <taxon>Eukaryota</taxon>
        <taxon>Metazoa</taxon>
        <taxon>Porifera</taxon>
        <taxon>Demospongiae</taxon>
        <taxon>Heteroscleromorpha</taxon>
        <taxon>Haplosclerida</taxon>
        <taxon>Niphatidae</taxon>
        <taxon>Amphimedon</taxon>
    </lineage>
</organism>
<dbReference type="InterPro" id="IPR001258">
    <property type="entry name" value="NHL_repeat"/>
</dbReference>
<dbReference type="GO" id="GO:0061630">
    <property type="term" value="F:ubiquitin protein ligase activity"/>
    <property type="evidence" value="ECO:0007669"/>
    <property type="project" value="TreeGrafter"/>
</dbReference>
<dbReference type="PANTHER" id="PTHR24104">
    <property type="entry name" value="E3 UBIQUITIN-PROTEIN LIGASE NHLRC1-RELATED"/>
    <property type="match status" value="1"/>
</dbReference>
<evidence type="ECO:0008006" key="10">
    <source>
        <dbReference type="Google" id="ProtNLM"/>
    </source>
</evidence>
<keyword evidence="2" id="KW-0677">Repeat</keyword>
<dbReference type="InterPro" id="IPR013083">
    <property type="entry name" value="Znf_RING/FYVE/PHD"/>
</dbReference>
<dbReference type="CDD" id="cd05819">
    <property type="entry name" value="NHL"/>
    <property type="match status" value="1"/>
</dbReference>
<feature type="repeat" description="NHL" evidence="6">
    <location>
        <begin position="560"/>
        <end position="603"/>
    </location>
</feature>
<dbReference type="SUPFAM" id="SSF57850">
    <property type="entry name" value="RING/U-box"/>
    <property type="match status" value="1"/>
</dbReference>
<dbReference type="Gene3D" id="3.30.40.10">
    <property type="entry name" value="Zinc/RING finger domain, C3HC4 (zinc finger)"/>
    <property type="match status" value="1"/>
</dbReference>